<protein>
    <submittedName>
        <fullName evidence="1">Helix-turn-helix domain-containing protein</fullName>
    </submittedName>
</protein>
<accession>A0A1I6Y0U8</accession>
<reference evidence="2" key="1">
    <citation type="submission" date="2016-10" db="EMBL/GenBank/DDBJ databases">
        <authorList>
            <person name="Varghese N."/>
            <person name="Submissions S."/>
        </authorList>
    </citation>
    <scope>NUCLEOTIDE SEQUENCE [LARGE SCALE GENOMIC DNA]</scope>
    <source>
        <strain evidence="2">DSM 17465</strain>
    </source>
</reference>
<gene>
    <name evidence="1" type="ORF">SAMN05444141_101561</name>
</gene>
<dbReference type="InterPro" id="IPR036388">
    <property type="entry name" value="WH-like_DNA-bd_sf"/>
</dbReference>
<name>A0A1I6Y0U8_9HYPH</name>
<evidence type="ECO:0000313" key="2">
    <source>
        <dbReference type="Proteomes" id="UP000183371"/>
    </source>
</evidence>
<dbReference type="RefSeq" id="WP_083416493.1">
    <property type="nucleotide sequence ID" value="NZ_FPBD01000001.1"/>
</dbReference>
<dbReference type="Pfam" id="PF13730">
    <property type="entry name" value="HTH_36"/>
    <property type="match status" value="1"/>
</dbReference>
<evidence type="ECO:0000313" key="1">
    <source>
        <dbReference type="EMBL" id="SFT43952.1"/>
    </source>
</evidence>
<sequence>MNSTPKLEIQSDSSLSPRDREVLGLLCSLADKEGVCDSPLGEVAALLGVSRTTISRSIKRLMKTGWLKRFGGTTRDGAQCAFSYRVVERSGK</sequence>
<proteinExistence type="predicted"/>
<dbReference type="InterPro" id="IPR036390">
    <property type="entry name" value="WH_DNA-bd_sf"/>
</dbReference>
<dbReference type="SUPFAM" id="SSF46785">
    <property type="entry name" value="Winged helix' DNA-binding domain"/>
    <property type="match status" value="1"/>
</dbReference>
<dbReference type="Gene3D" id="1.10.10.10">
    <property type="entry name" value="Winged helix-like DNA-binding domain superfamily/Winged helix DNA-binding domain"/>
    <property type="match status" value="1"/>
</dbReference>
<dbReference type="Proteomes" id="UP000183371">
    <property type="component" value="Unassembled WGS sequence"/>
</dbReference>
<dbReference type="EMBL" id="FPBD01000001">
    <property type="protein sequence ID" value="SFT43952.1"/>
    <property type="molecule type" value="Genomic_DNA"/>
</dbReference>
<dbReference type="AlphaFoldDB" id="A0A1I6Y0U8"/>
<organism evidence="1 2">
    <name type="scientific">Pseudovibrio denitrificans</name>
    <dbReference type="NCBI Taxonomy" id="258256"/>
    <lineage>
        <taxon>Bacteria</taxon>
        <taxon>Pseudomonadati</taxon>
        <taxon>Pseudomonadota</taxon>
        <taxon>Alphaproteobacteria</taxon>
        <taxon>Hyphomicrobiales</taxon>
        <taxon>Stappiaceae</taxon>
        <taxon>Pseudovibrio</taxon>
    </lineage>
</organism>
<keyword evidence="2" id="KW-1185">Reference proteome</keyword>